<dbReference type="AlphaFoldDB" id="A0A7T6Z0G2"/>
<dbReference type="InterPro" id="IPR000073">
    <property type="entry name" value="AB_hydrolase_1"/>
</dbReference>
<keyword evidence="1 3" id="KW-0378">Hydrolase</keyword>
<evidence type="ECO:0000313" key="3">
    <source>
        <dbReference type="EMBL" id="QQK74397.1"/>
    </source>
</evidence>
<dbReference type="Proteomes" id="UP000595823">
    <property type="component" value="Chromosome"/>
</dbReference>
<reference evidence="3 4" key="1">
    <citation type="submission" date="2020-06" db="EMBL/GenBank/DDBJ databases">
        <title>Genomic analysis of Salicibibacter sp. NKC5-3.</title>
        <authorList>
            <person name="Oh Y.J."/>
        </authorList>
    </citation>
    <scope>NUCLEOTIDE SEQUENCE [LARGE SCALE GENOMIC DNA]</scope>
    <source>
        <strain evidence="3 4">NKC5-3</strain>
    </source>
</reference>
<proteinExistence type="predicted"/>
<dbReference type="InterPro" id="IPR029058">
    <property type="entry name" value="AB_hydrolase_fold"/>
</dbReference>
<dbReference type="InterPro" id="IPR050266">
    <property type="entry name" value="AB_hydrolase_sf"/>
</dbReference>
<sequence length="278" mass="31480">MERNLTIKDNIHLHISESRGGDTTVILVHGLTGNHKQMYYYQEKLAEDFTVISYDIRGRGDSSPASENTSIFTHAEDLQALIETLNIQNPILVGYSMGGYICALVASKLENVEKLVLLDGAGAVDDTQRELIAPSLKRLEKDYPSAEAYINETKNVYEKLAVDWDDITEAAARHEVMLVNDYWEHKSNVYLIRQDFESFYDFPAEGVFMAIQCKTMLVIATGTLGSKASLFDKSSYMKLRQILAPSEVKVTNVNHYELVFNKQLETIQKVHTFIEKGR</sequence>
<name>A0A7T6Z0G2_9BACI</name>
<evidence type="ECO:0000256" key="1">
    <source>
        <dbReference type="ARBA" id="ARBA00022801"/>
    </source>
</evidence>
<dbReference type="Pfam" id="PF00561">
    <property type="entry name" value="Abhydrolase_1"/>
    <property type="match status" value="1"/>
</dbReference>
<dbReference type="RefSeq" id="WP_200126551.1">
    <property type="nucleotide sequence ID" value="NZ_CP054705.1"/>
</dbReference>
<dbReference type="PANTHER" id="PTHR43798">
    <property type="entry name" value="MONOACYLGLYCEROL LIPASE"/>
    <property type="match status" value="1"/>
</dbReference>
<dbReference type="EMBL" id="CP054705">
    <property type="protein sequence ID" value="QQK74397.1"/>
    <property type="molecule type" value="Genomic_DNA"/>
</dbReference>
<organism evidence="3 4">
    <name type="scientific">Salicibibacter cibarius</name>
    <dbReference type="NCBI Taxonomy" id="2743000"/>
    <lineage>
        <taxon>Bacteria</taxon>
        <taxon>Bacillati</taxon>
        <taxon>Bacillota</taxon>
        <taxon>Bacilli</taxon>
        <taxon>Bacillales</taxon>
        <taxon>Bacillaceae</taxon>
        <taxon>Salicibibacter</taxon>
    </lineage>
</organism>
<gene>
    <name evidence="3" type="ORF">HUG15_01435</name>
</gene>
<dbReference type="GO" id="GO:0016787">
    <property type="term" value="F:hydrolase activity"/>
    <property type="evidence" value="ECO:0007669"/>
    <property type="project" value="UniProtKB-KW"/>
</dbReference>
<dbReference type="KEGG" id="scia:HUG15_01435"/>
<feature type="domain" description="AB hydrolase-1" evidence="2">
    <location>
        <begin position="24"/>
        <end position="130"/>
    </location>
</feature>
<dbReference type="GO" id="GO:0016020">
    <property type="term" value="C:membrane"/>
    <property type="evidence" value="ECO:0007669"/>
    <property type="project" value="TreeGrafter"/>
</dbReference>
<keyword evidence="4" id="KW-1185">Reference proteome</keyword>
<evidence type="ECO:0000259" key="2">
    <source>
        <dbReference type="Pfam" id="PF00561"/>
    </source>
</evidence>
<evidence type="ECO:0000313" key="4">
    <source>
        <dbReference type="Proteomes" id="UP000595823"/>
    </source>
</evidence>
<dbReference type="PANTHER" id="PTHR43798:SF31">
    <property type="entry name" value="AB HYDROLASE SUPERFAMILY PROTEIN YCLE"/>
    <property type="match status" value="1"/>
</dbReference>
<protein>
    <submittedName>
        <fullName evidence="3">Alpha/beta hydrolase</fullName>
    </submittedName>
</protein>
<dbReference type="SUPFAM" id="SSF53474">
    <property type="entry name" value="alpha/beta-Hydrolases"/>
    <property type="match status" value="1"/>
</dbReference>
<dbReference type="Gene3D" id="3.40.50.1820">
    <property type="entry name" value="alpha/beta hydrolase"/>
    <property type="match status" value="1"/>
</dbReference>
<accession>A0A7T6Z0G2</accession>